<evidence type="ECO:0000256" key="4">
    <source>
        <dbReference type="ARBA" id="ARBA00022723"/>
    </source>
</evidence>
<organism evidence="12 13">
    <name type="scientific">Mycoplasma tauri</name>
    <dbReference type="NCBI Taxonomy" id="547987"/>
    <lineage>
        <taxon>Bacteria</taxon>
        <taxon>Bacillati</taxon>
        <taxon>Mycoplasmatota</taxon>
        <taxon>Mollicutes</taxon>
        <taxon>Mycoplasmataceae</taxon>
        <taxon>Mycoplasma</taxon>
    </lineage>
</organism>
<gene>
    <name evidence="12" type="primary">yihA</name>
    <name evidence="10" type="synonym">engB</name>
    <name evidence="12" type="ORF">LAD73_01485</name>
</gene>
<reference evidence="12 13" key="1">
    <citation type="submission" date="2021-09" db="EMBL/GenBank/DDBJ databases">
        <title>WGS of Mycoplasma sp. Zaradi2 strains.</title>
        <authorList>
            <person name="Spergser J."/>
        </authorList>
    </citation>
    <scope>NUCLEOTIDE SEQUENCE [LARGE SCALE GENOMIC DNA]</scope>
    <source>
        <strain evidence="12 13">1331</strain>
    </source>
</reference>
<keyword evidence="3 10" id="KW-0132">Cell division</keyword>
<protein>
    <recommendedName>
        <fullName evidence="10">Probable GTP-binding protein EngB</fullName>
    </recommendedName>
</protein>
<feature type="domain" description="EngB-type G" evidence="11">
    <location>
        <begin position="19"/>
        <end position="192"/>
    </location>
</feature>
<keyword evidence="4" id="KW-0479">Metal-binding</keyword>
<dbReference type="SUPFAM" id="SSF52540">
    <property type="entry name" value="P-loop containing nucleoside triphosphate hydrolases"/>
    <property type="match status" value="1"/>
</dbReference>
<evidence type="ECO:0000256" key="2">
    <source>
        <dbReference type="ARBA" id="ARBA00009638"/>
    </source>
</evidence>
<dbReference type="RefSeq" id="WP_223644568.1">
    <property type="nucleotide sequence ID" value="NZ_JAIQBY010000009.1"/>
</dbReference>
<evidence type="ECO:0000256" key="5">
    <source>
        <dbReference type="ARBA" id="ARBA00022741"/>
    </source>
</evidence>
<evidence type="ECO:0000256" key="7">
    <source>
        <dbReference type="ARBA" id="ARBA00023134"/>
    </source>
</evidence>
<dbReference type="CDD" id="cd01876">
    <property type="entry name" value="YihA_EngB"/>
    <property type="match status" value="1"/>
</dbReference>
<evidence type="ECO:0000313" key="13">
    <source>
        <dbReference type="Proteomes" id="UP000772186"/>
    </source>
</evidence>
<dbReference type="InterPro" id="IPR030393">
    <property type="entry name" value="G_ENGB_dom"/>
</dbReference>
<evidence type="ECO:0000259" key="11">
    <source>
        <dbReference type="PROSITE" id="PS51706"/>
    </source>
</evidence>
<keyword evidence="9 10" id="KW-0131">Cell cycle</keyword>
<dbReference type="PANTHER" id="PTHR11649">
    <property type="entry name" value="MSS1/TRME-RELATED GTP-BINDING PROTEIN"/>
    <property type="match status" value="1"/>
</dbReference>
<dbReference type="Proteomes" id="UP000772186">
    <property type="component" value="Unassembled WGS sequence"/>
</dbReference>
<dbReference type="EMBL" id="JAIQBY010000009">
    <property type="protein sequence ID" value="MBZ4195391.1"/>
    <property type="molecule type" value="Genomic_DNA"/>
</dbReference>
<comment type="caution">
    <text evidence="12">The sequence shown here is derived from an EMBL/GenBank/DDBJ whole genome shotgun (WGS) entry which is preliminary data.</text>
</comment>
<comment type="function">
    <text evidence="10">Necessary for normal cell division and for the maintenance of normal septation.</text>
</comment>
<comment type="cofactor">
    <cofactor evidence="1">
        <name>Mg(2+)</name>
        <dbReference type="ChEBI" id="CHEBI:18420"/>
    </cofactor>
</comment>
<keyword evidence="5 10" id="KW-0547">Nucleotide-binding</keyword>
<evidence type="ECO:0000256" key="9">
    <source>
        <dbReference type="ARBA" id="ARBA00023306"/>
    </source>
</evidence>
<dbReference type="NCBIfam" id="TIGR00231">
    <property type="entry name" value="small_GTP"/>
    <property type="match status" value="1"/>
</dbReference>
<keyword evidence="6" id="KW-0460">Magnesium</keyword>
<name>A0A953T6P4_9MOLU</name>
<dbReference type="Gene3D" id="3.40.50.300">
    <property type="entry name" value="P-loop containing nucleotide triphosphate hydrolases"/>
    <property type="match status" value="1"/>
</dbReference>
<keyword evidence="7 10" id="KW-0342">GTP-binding</keyword>
<keyword evidence="8 10" id="KW-0717">Septation</keyword>
<dbReference type="InterPro" id="IPR006073">
    <property type="entry name" value="GTP-bd"/>
</dbReference>
<dbReference type="GO" id="GO:0000917">
    <property type="term" value="P:division septum assembly"/>
    <property type="evidence" value="ECO:0007669"/>
    <property type="project" value="UniProtKB-KW"/>
</dbReference>
<comment type="similarity">
    <text evidence="2 10">Belongs to the TRAFAC class TrmE-Era-EngA-EngB-Septin-like GTPase superfamily. EngB GTPase family.</text>
</comment>
<evidence type="ECO:0000256" key="1">
    <source>
        <dbReference type="ARBA" id="ARBA00001946"/>
    </source>
</evidence>
<dbReference type="PROSITE" id="PS51706">
    <property type="entry name" value="G_ENGB"/>
    <property type="match status" value="1"/>
</dbReference>
<evidence type="ECO:0000256" key="6">
    <source>
        <dbReference type="ARBA" id="ARBA00022842"/>
    </source>
</evidence>
<dbReference type="HAMAP" id="MF_00321">
    <property type="entry name" value="GTPase_EngB"/>
    <property type="match status" value="1"/>
</dbReference>
<dbReference type="GO" id="GO:0046872">
    <property type="term" value="F:metal ion binding"/>
    <property type="evidence" value="ECO:0007669"/>
    <property type="project" value="UniProtKB-KW"/>
</dbReference>
<dbReference type="GO" id="GO:0005525">
    <property type="term" value="F:GTP binding"/>
    <property type="evidence" value="ECO:0007669"/>
    <property type="project" value="UniProtKB-UniRule"/>
</dbReference>
<dbReference type="InterPro" id="IPR027417">
    <property type="entry name" value="P-loop_NTPase"/>
</dbReference>
<sequence>MWKFIKSAFESDTWLDCKNKKQICFWGRSNVGKSSLLNSLVKQKISFVSKQPGRTQLINYFSNDFFYIVDLPGYGYAQMSKENIKKMNDAINDFLSNDIHEKIVFLLIDSRTGITKIDAEKINFLRSINLPIHLIYTKIDKINQKGKSQLIKHYNELTNSKILPNNSQIFLASSLKNIGIDDIIEFINSQEY</sequence>
<evidence type="ECO:0000256" key="8">
    <source>
        <dbReference type="ARBA" id="ARBA00023210"/>
    </source>
</evidence>
<proteinExistence type="inferred from homology"/>
<evidence type="ECO:0000256" key="10">
    <source>
        <dbReference type="HAMAP-Rule" id="MF_00321"/>
    </source>
</evidence>
<dbReference type="InterPro" id="IPR005225">
    <property type="entry name" value="Small_GTP-bd"/>
</dbReference>
<dbReference type="NCBIfam" id="TIGR03598">
    <property type="entry name" value="GTPase_YsxC"/>
    <property type="match status" value="1"/>
</dbReference>
<dbReference type="AlphaFoldDB" id="A0A953T6P4"/>
<dbReference type="PANTHER" id="PTHR11649:SF13">
    <property type="entry name" value="ENGB-TYPE G DOMAIN-CONTAINING PROTEIN"/>
    <property type="match status" value="1"/>
</dbReference>
<accession>A0A953T6P4</accession>
<dbReference type="InterPro" id="IPR019987">
    <property type="entry name" value="GTP-bd_ribosome_bio_YsxC"/>
</dbReference>
<dbReference type="Pfam" id="PF01926">
    <property type="entry name" value="MMR_HSR1"/>
    <property type="match status" value="1"/>
</dbReference>
<evidence type="ECO:0000313" key="12">
    <source>
        <dbReference type="EMBL" id="MBZ4195391.1"/>
    </source>
</evidence>
<keyword evidence="13" id="KW-1185">Reference proteome</keyword>
<evidence type="ECO:0000256" key="3">
    <source>
        <dbReference type="ARBA" id="ARBA00022618"/>
    </source>
</evidence>